<proteinExistence type="predicted"/>
<accession>A0A381V479</accession>
<dbReference type="EMBL" id="UINC01007569">
    <property type="protein sequence ID" value="SVA34073.1"/>
    <property type="molecule type" value="Genomic_DNA"/>
</dbReference>
<gene>
    <name evidence="1" type="ORF">METZ01_LOCUS86927</name>
</gene>
<sequence length="198" mass="23046">MPFFGLVRPKCDNCGYRCGYMLHQGWRHSDYPGYVFGKKKCLVEYVRAHPKEIAILNLKTKVKSKTEYTQIEADAIKELLRKKSRASRSEQKSIRKIIRNKHQFYISDFVRSTRGFNQSDFDRLIKIGRIKIVDHQNPVLERKDISTRSKPSINNISPKPVKPDFSILKSNQDNITWEICQGDSDLILAEGIEILRSM</sequence>
<organism evidence="1">
    <name type="scientific">marine metagenome</name>
    <dbReference type="NCBI Taxonomy" id="408172"/>
    <lineage>
        <taxon>unclassified sequences</taxon>
        <taxon>metagenomes</taxon>
        <taxon>ecological metagenomes</taxon>
    </lineage>
</organism>
<dbReference type="AlphaFoldDB" id="A0A381V479"/>
<feature type="non-terminal residue" evidence="1">
    <location>
        <position position="198"/>
    </location>
</feature>
<evidence type="ECO:0000313" key="1">
    <source>
        <dbReference type="EMBL" id="SVA34073.1"/>
    </source>
</evidence>
<reference evidence="1" key="1">
    <citation type="submission" date="2018-05" db="EMBL/GenBank/DDBJ databases">
        <authorList>
            <person name="Lanie J.A."/>
            <person name="Ng W.-L."/>
            <person name="Kazmierczak K.M."/>
            <person name="Andrzejewski T.M."/>
            <person name="Davidsen T.M."/>
            <person name="Wayne K.J."/>
            <person name="Tettelin H."/>
            <person name="Glass J.I."/>
            <person name="Rusch D."/>
            <person name="Podicherti R."/>
            <person name="Tsui H.-C.T."/>
            <person name="Winkler M.E."/>
        </authorList>
    </citation>
    <scope>NUCLEOTIDE SEQUENCE</scope>
</reference>
<protein>
    <submittedName>
        <fullName evidence="1">Uncharacterized protein</fullName>
    </submittedName>
</protein>
<name>A0A381V479_9ZZZZ</name>